<protein>
    <recommendedName>
        <fullName evidence="3">Serine peptidase</fullName>
    </recommendedName>
</protein>
<proteinExistence type="predicted"/>
<evidence type="ECO:0008006" key="3">
    <source>
        <dbReference type="Google" id="ProtNLM"/>
    </source>
</evidence>
<sequence>MSAIVGVHGIGKYRYYRDAGNSVAGAAAAMRGKWDRYLHGGLTGGMPHAGERYIAEIAYYAHLLGEHKDGEHRGDAPRAVQSMDARSQEVLVAWARQLDALGEGLTGALHRVAGWLLDRLPDRAADFARVFAPEVAAYLDAGGEARAGARAAVAGVIRRNRPRVVVAHSLGSVVAYETLWENPDLEVELLITLGSPLGMRNVVFEHLLPAPVNGWGERPRQVGRWVNIADRHDIAAIPPGLRACFTGVDQEFLVDLDWIDFHTVEKYLGCGALNDHLRPYLS</sequence>
<dbReference type="EMBL" id="JACHJJ010000010">
    <property type="protein sequence ID" value="MBB5964126.1"/>
    <property type="molecule type" value="Genomic_DNA"/>
</dbReference>
<organism evidence="1 2">
    <name type="scientific">Planomonospora venezuelensis</name>
    <dbReference type="NCBI Taxonomy" id="1999"/>
    <lineage>
        <taxon>Bacteria</taxon>
        <taxon>Bacillati</taxon>
        <taxon>Actinomycetota</taxon>
        <taxon>Actinomycetes</taxon>
        <taxon>Streptosporangiales</taxon>
        <taxon>Streptosporangiaceae</taxon>
        <taxon>Planomonospora</taxon>
    </lineage>
</organism>
<dbReference type="AlphaFoldDB" id="A0A841D9Q2"/>
<name>A0A841D9Q2_PLAVE</name>
<dbReference type="RefSeq" id="WP_184942724.1">
    <property type="nucleotide sequence ID" value="NZ_BAAAWZ010000001.1"/>
</dbReference>
<dbReference type="Gene3D" id="3.40.50.1820">
    <property type="entry name" value="alpha/beta hydrolase"/>
    <property type="match status" value="1"/>
</dbReference>
<dbReference type="Proteomes" id="UP000562352">
    <property type="component" value="Unassembled WGS sequence"/>
</dbReference>
<gene>
    <name evidence="1" type="ORF">FHS22_003409</name>
</gene>
<keyword evidence="2" id="KW-1185">Reference proteome</keyword>
<reference evidence="1 2" key="1">
    <citation type="submission" date="2020-08" db="EMBL/GenBank/DDBJ databases">
        <title>Genomic Encyclopedia of Type Strains, Phase III (KMG-III): the genomes of soil and plant-associated and newly described type strains.</title>
        <authorList>
            <person name="Whitman W."/>
        </authorList>
    </citation>
    <scope>NUCLEOTIDE SEQUENCE [LARGE SCALE GENOMIC DNA]</scope>
    <source>
        <strain evidence="1 2">CECT 3303</strain>
    </source>
</reference>
<evidence type="ECO:0000313" key="2">
    <source>
        <dbReference type="Proteomes" id="UP000562352"/>
    </source>
</evidence>
<dbReference type="SUPFAM" id="SSF53474">
    <property type="entry name" value="alpha/beta-Hydrolases"/>
    <property type="match status" value="1"/>
</dbReference>
<accession>A0A841D9Q2</accession>
<comment type="caution">
    <text evidence="1">The sequence shown here is derived from an EMBL/GenBank/DDBJ whole genome shotgun (WGS) entry which is preliminary data.</text>
</comment>
<dbReference type="InterPro" id="IPR029058">
    <property type="entry name" value="AB_hydrolase_fold"/>
</dbReference>
<evidence type="ECO:0000313" key="1">
    <source>
        <dbReference type="EMBL" id="MBB5964126.1"/>
    </source>
</evidence>